<evidence type="ECO:0000313" key="1">
    <source>
        <dbReference type="EMBL" id="KAH3818281.1"/>
    </source>
</evidence>
<dbReference type="EMBL" id="JAIWYP010000005">
    <property type="protein sequence ID" value="KAH3818281.1"/>
    <property type="molecule type" value="Genomic_DNA"/>
</dbReference>
<dbReference type="Proteomes" id="UP000828390">
    <property type="component" value="Unassembled WGS sequence"/>
</dbReference>
<name>A0A9D4GIX1_DREPO</name>
<gene>
    <name evidence="1" type="ORF">DPMN_119884</name>
</gene>
<accession>A0A9D4GIX1</accession>
<reference evidence="1" key="1">
    <citation type="journal article" date="2019" name="bioRxiv">
        <title>The Genome of the Zebra Mussel, Dreissena polymorpha: A Resource for Invasive Species Research.</title>
        <authorList>
            <person name="McCartney M.A."/>
            <person name="Auch B."/>
            <person name="Kono T."/>
            <person name="Mallez S."/>
            <person name="Zhang Y."/>
            <person name="Obille A."/>
            <person name="Becker A."/>
            <person name="Abrahante J.E."/>
            <person name="Garbe J."/>
            <person name="Badalamenti J.P."/>
            <person name="Herman A."/>
            <person name="Mangelson H."/>
            <person name="Liachko I."/>
            <person name="Sullivan S."/>
            <person name="Sone E.D."/>
            <person name="Koren S."/>
            <person name="Silverstein K.A.T."/>
            <person name="Beckman K.B."/>
            <person name="Gohl D.M."/>
        </authorList>
    </citation>
    <scope>NUCLEOTIDE SEQUENCE</scope>
    <source>
        <strain evidence="1">Duluth1</strain>
        <tissue evidence="1">Whole animal</tissue>
    </source>
</reference>
<dbReference type="AlphaFoldDB" id="A0A9D4GIX1"/>
<keyword evidence="2" id="KW-1185">Reference proteome</keyword>
<sequence>MNRLLSGERTRRAILALMFCIYDSNDSKTKTNVLPITKRCAYTVISRSSQMNLADPGATLPYHVYI</sequence>
<protein>
    <submittedName>
        <fullName evidence="1">Uncharacterized protein</fullName>
    </submittedName>
</protein>
<organism evidence="1 2">
    <name type="scientific">Dreissena polymorpha</name>
    <name type="common">Zebra mussel</name>
    <name type="synonym">Mytilus polymorpha</name>
    <dbReference type="NCBI Taxonomy" id="45954"/>
    <lineage>
        <taxon>Eukaryota</taxon>
        <taxon>Metazoa</taxon>
        <taxon>Spiralia</taxon>
        <taxon>Lophotrochozoa</taxon>
        <taxon>Mollusca</taxon>
        <taxon>Bivalvia</taxon>
        <taxon>Autobranchia</taxon>
        <taxon>Heteroconchia</taxon>
        <taxon>Euheterodonta</taxon>
        <taxon>Imparidentia</taxon>
        <taxon>Neoheterodontei</taxon>
        <taxon>Myida</taxon>
        <taxon>Dreissenoidea</taxon>
        <taxon>Dreissenidae</taxon>
        <taxon>Dreissena</taxon>
    </lineage>
</organism>
<comment type="caution">
    <text evidence="1">The sequence shown here is derived from an EMBL/GenBank/DDBJ whole genome shotgun (WGS) entry which is preliminary data.</text>
</comment>
<reference evidence="1" key="2">
    <citation type="submission" date="2020-11" db="EMBL/GenBank/DDBJ databases">
        <authorList>
            <person name="McCartney M.A."/>
            <person name="Auch B."/>
            <person name="Kono T."/>
            <person name="Mallez S."/>
            <person name="Becker A."/>
            <person name="Gohl D.M."/>
            <person name="Silverstein K.A.T."/>
            <person name="Koren S."/>
            <person name="Bechman K.B."/>
            <person name="Herman A."/>
            <person name="Abrahante J.E."/>
            <person name="Garbe J."/>
        </authorList>
    </citation>
    <scope>NUCLEOTIDE SEQUENCE</scope>
    <source>
        <strain evidence="1">Duluth1</strain>
        <tissue evidence="1">Whole animal</tissue>
    </source>
</reference>
<evidence type="ECO:0000313" key="2">
    <source>
        <dbReference type="Proteomes" id="UP000828390"/>
    </source>
</evidence>
<proteinExistence type="predicted"/>